<feature type="region of interest" description="Disordered" evidence="1">
    <location>
        <begin position="61"/>
        <end position="83"/>
    </location>
</feature>
<reference evidence="2 3" key="1">
    <citation type="submission" date="2020-02" db="EMBL/GenBank/DDBJ databases">
        <authorList>
            <person name="Ferguson B K."/>
        </authorList>
    </citation>
    <scope>NUCLEOTIDE SEQUENCE [LARGE SCALE GENOMIC DNA]</scope>
</reference>
<feature type="non-terminal residue" evidence="2">
    <location>
        <position position="1"/>
    </location>
</feature>
<protein>
    <submittedName>
        <fullName evidence="2">Uncharacterized protein</fullName>
    </submittedName>
</protein>
<feature type="region of interest" description="Disordered" evidence="1">
    <location>
        <begin position="165"/>
        <end position="184"/>
    </location>
</feature>
<name>A0A6H5J9X7_9HYME</name>
<feature type="compositionally biased region" description="Basic and acidic residues" evidence="1">
    <location>
        <begin position="69"/>
        <end position="83"/>
    </location>
</feature>
<proteinExistence type="predicted"/>
<dbReference type="EMBL" id="CADCXV010001449">
    <property type="protein sequence ID" value="CAB0044411.1"/>
    <property type="molecule type" value="Genomic_DNA"/>
</dbReference>
<dbReference type="AlphaFoldDB" id="A0A6H5J9X7"/>
<keyword evidence="3" id="KW-1185">Reference proteome</keyword>
<sequence>SKFINKALISTLVQGFGRIESVRTCAGAKASKTASHAAKKSRVTSRMSQFRLVAARSTSSSNSPILCRGKSESQRERERERETPFIVQRRGSSCTYCDDSKTAGALEKEAGAKERGQFSSSARSCAIGAARCLSSCSYDGHVRTYYFLWQIEERIHYVAATTGRSIEKTSHERERPSKGDIAQRESHNEIVKECLLTGNTRAFFKVERIRTETDEKETYYVSNIRGDAGREKKSSQWSSRVASRERDDATTTAKTTTTTRMMMMMVIYLYKSSRELLPLPPSLLYLSLIIHPYLFALGVYGGVARAQSVRYASTAARGGGGGGLVYTYYNVYSSAHRGQGLNGKRRGTRRRKRERVCNVRARREKEASKTRKSITKIAREHGYFDQYSQAQRVGILVGLQLYRTSHERAKIRISSRPPLGAYSWQAISCVRGARLLWRRNCFRSSMKIRSRARTTTALFTFKRLSRALYLQLRAAYIYIIIRTPICHYHARTSFQRQQQWPSRSSAILAPALASPKEPLVRMRDIALYPTTTLVYLYGQGSLDIYTSTHASRRSRAKKRVSSKPSRRRRSTRIKTVCDMCESRTHTRASYSSRAYRCRIFVQRHGSKQLKNFISSRGLVVFEMCTCSVHIISVKIISHAGHSWRVIG</sequence>
<organism evidence="2 3">
    <name type="scientific">Trichogramma brassicae</name>
    <dbReference type="NCBI Taxonomy" id="86971"/>
    <lineage>
        <taxon>Eukaryota</taxon>
        <taxon>Metazoa</taxon>
        <taxon>Ecdysozoa</taxon>
        <taxon>Arthropoda</taxon>
        <taxon>Hexapoda</taxon>
        <taxon>Insecta</taxon>
        <taxon>Pterygota</taxon>
        <taxon>Neoptera</taxon>
        <taxon>Endopterygota</taxon>
        <taxon>Hymenoptera</taxon>
        <taxon>Apocrita</taxon>
        <taxon>Proctotrupomorpha</taxon>
        <taxon>Chalcidoidea</taxon>
        <taxon>Trichogrammatidae</taxon>
        <taxon>Trichogramma</taxon>
    </lineage>
</organism>
<evidence type="ECO:0000313" key="2">
    <source>
        <dbReference type="EMBL" id="CAB0044411.1"/>
    </source>
</evidence>
<dbReference type="Proteomes" id="UP000479190">
    <property type="component" value="Unassembled WGS sequence"/>
</dbReference>
<gene>
    <name evidence="2" type="ORF">TBRA_LOCUS15999</name>
</gene>
<evidence type="ECO:0000313" key="3">
    <source>
        <dbReference type="Proteomes" id="UP000479190"/>
    </source>
</evidence>
<accession>A0A6H5J9X7</accession>
<evidence type="ECO:0000256" key="1">
    <source>
        <dbReference type="SAM" id="MobiDB-lite"/>
    </source>
</evidence>
<feature type="region of interest" description="Disordered" evidence="1">
    <location>
        <begin position="231"/>
        <end position="255"/>
    </location>
</feature>